<sequence>MARGDILVAFSDSIIFLFPFSNEEVDLATLWAEETLIEDNLILDILFLAYYESLCTCNSEQWKILCSLYKEIFSRVFSIHRMATSYEARTSLYHSKVQLLLILVETLDLENLLQMVHDEVPFRQGHCVFTLNDIQEMDAMISSFSAVDTEEAGPLILAWAVFICLISSLPEKQDPIVLMDIDHVGYVRQAFKAESLSYILKILESDVLKDSDGPIAGYRSVLRTLVSAFMASYEITQQLDDGTLGLILDIICKIYRGEESLCVQFWDRDSFIDGPIRSLLNTLEVEFPFRVTKLVRLLSALCEGTWPAECT</sequence>
<comment type="caution">
    <text evidence="1">The sequence shown here is derived from an EMBL/GenBank/DDBJ whole genome shotgun (WGS) entry which is preliminary data.</text>
</comment>
<protein>
    <submittedName>
        <fullName evidence="1">Nucleoporin</fullName>
    </submittedName>
</protein>
<dbReference type="EMBL" id="JABWDY010005351">
    <property type="protein sequence ID" value="KAF5204493.1"/>
    <property type="molecule type" value="Genomic_DNA"/>
</dbReference>
<dbReference type="GO" id="GO:0044611">
    <property type="term" value="C:nuclear pore inner ring"/>
    <property type="evidence" value="ECO:0007669"/>
    <property type="project" value="TreeGrafter"/>
</dbReference>
<gene>
    <name evidence="1" type="ORF">FRX31_005913</name>
</gene>
<accession>A0A7J6X545</accession>
<evidence type="ECO:0000313" key="2">
    <source>
        <dbReference type="Proteomes" id="UP000554482"/>
    </source>
</evidence>
<dbReference type="Proteomes" id="UP000554482">
    <property type="component" value="Unassembled WGS sequence"/>
</dbReference>
<proteinExistence type="predicted"/>
<reference evidence="1 2" key="1">
    <citation type="submission" date="2020-06" db="EMBL/GenBank/DDBJ databases">
        <title>Transcriptomic and genomic resources for Thalictrum thalictroides and T. hernandezii: Facilitating candidate gene discovery in an emerging model plant lineage.</title>
        <authorList>
            <person name="Arias T."/>
            <person name="Riano-Pachon D.M."/>
            <person name="Di Stilio V.S."/>
        </authorList>
    </citation>
    <scope>NUCLEOTIDE SEQUENCE [LARGE SCALE GENOMIC DNA]</scope>
    <source>
        <strain evidence="2">cv. WT478/WT964</strain>
        <tissue evidence="1">Leaves</tissue>
    </source>
</reference>
<organism evidence="1 2">
    <name type="scientific">Thalictrum thalictroides</name>
    <name type="common">Rue-anemone</name>
    <name type="synonym">Anemone thalictroides</name>
    <dbReference type="NCBI Taxonomy" id="46969"/>
    <lineage>
        <taxon>Eukaryota</taxon>
        <taxon>Viridiplantae</taxon>
        <taxon>Streptophyta</taxon>
        <taxon>Embryophyta</taxon>
        <taxon>Tracheophyta</taxon>
        <taxon>Spermatophyta</taxon>
        <taxon>Magnoliopsida</taxon>
        <taxon>Ranunculales</taxon>
        <taxon>Ranunculaceae</taxon>
        <taxon>Thalictroideae</taxon>
        <taxon>Thalictrum</taxon>
    </lineage>
</organism>
<keyword evidence="2" id="KW-1185">Reference proteome</keyword>
<dbReference type="AlphaFoldDB" id="A0A7J6X545"/>
<name>A0A7J6X545_THATH</name>
<dbReference type="OrthoDB" id="552259at2759"/>
<dbReference type="GO" id="GO:0006405">
    <property type="term" value="P:RNA export from nucleus"/>
    <property type="evidence" value="ECO:0007669"/>
    <property type="project" value="TreeGrafter"/>
</dbReference>
<dbReference type="InterPro" id="IPR044840">
    <property type="entry name" value="Nup188"/>
</dbReference>
<evidence type="ECO:0000313" key="1">
    <source>
        <dbReference type="EMBL" id="KAF5204493.1"/>
    </source>
</evidence>
<dbReference type="PANTHER" id="PTHR31431:SF1">
    <property type="entry name" value="NUCLEOPORIN NUP188"/>
    <property type="match status" value="1"/>
</dbReference>
<dbReference type="PANTHER" id="PTHR31431">
    <property type="entry name" value="NUCLEOPORIN NUP188 HOMOLOG"/>
    <property type="match status" value="1"/>
</dbReference>
<dbReference type="GO" id="GO:0017056">
    <property type="term" value="F:structural constituent of nuclear pore"/>
    <property type="evidence" value="ECO:0007669"/>
    <property type="project" value="InterPro"/>
</dbReference>
<dbReference type="GO" id="GO:0006606">
    <property type="term" value="P:protein import into nucleus"/>
    <property type="evidence" value="ECO:0007669"/>
    <property type="project" value="TreeGrafter"/>
</dbReference>